<proteinExistence type="predicted"/>
<dbReference type="PANTHER" id="PTHR46388:SF2">
    <property type="entry name" value="NHL REPEAT-CONTAINING PROTEIN 2"/>
    <property type="match status" value="1"/>
</dbReference>
<dbReference type="AlphaFoldDB" id="A0AA48KCD3"/>
<organism evidence="3 4">
    <name type="scientific">Mesoterricola sediminis</name>
    <dbReference type="NCBI Taxonomy" id="2927980"/>
    <lineage>
        <taxon>Bacteria</taxon>
        <taxon>Pseudomonadati</taxon>
        <taxon>Acidobacteriota</taxon>
        <taxon>Holophagae</taxon>
        <taxon>Holophagales</taxon>
        <taxon>Holophagaceae</taxon>
        <taxon>Mesoterricola</taxon>
    </lineage>
</organism>
<dbReference type="PANTHER" id="PTHR46388">
    <property type="entry name" value="NHL REPEAT-CONTAINING PROTEIN 2"/>
    <property type="match status" value="1"/>
</dbReference>
<dbReference type="Gene3D" id="2.120.10.30">
    <property type="entry name" value="TolB, C-terminal domain"/>
    <property type="match status" value="3"/>
</dbReference>
<dbReference type="EMBL" id="AP027081">
    <property type="protein sequence ID" value="BDU76926.1"/>
    <property type="molecule type" value="Genomic_DNA"/>
</dbReference>
<dbReference type="InterPro" id="IPR001258">
    <property type="entry name" value="NHL_repeat"/>
</dbReference>
<evidence type="ECO:0000313" key="4">
    <source>
        <dbReference type="Proteomes" id="UP001228113"/>
    </source>
</evidence>
<gene>
    <name evidence="3" type="ORF">METESE_18840</name>
</gene>
<feature type="chain" id="PRO_5041393992" evidence="2">
    <location>
        <begin position="22"/>
        <end position="689"/>
    </location>
</feature>
<keyword evidence="1" id="KW-0677">Repeat</keyword>
<evidence type="ECO:0000313" key="3">
    <source>
        <dbReference type="EMBL" id="BDU76926.1"/>
    </source>
</evidence>
<accession>A0AA48KCD3</accession>
<feature type="signal peptide" evidence="2">
    <location>
        <begin position="1"/>
        <end position="21"/>
    </location>
</feature>
<dbReference type="InterPro" id="IPR011042">
    <property type="entry name" value="6-blade_b-propeller_TolB-like"/>
</dbReference>
<evidence type="ECO:0000256" key="2">
    <source>
        <dbReference type="SAM" id="SignalP"/>
    </source>
</evidence>
<dbReference type="Pfam" id="PF01436">
    <property type="entry name" value="NHL"/>
    <property type="match status" value="1"/>
</dbReference>
<keyword evidence="2" id="KW-0732">Signal</keyword>
<protein>
    <submittedName>
        <fullName evidence="3">Uncharacterized protein</fullName>
    </submittedName>
</protein>
<reference evidence="3" key="1">
    <citation type="journal article" date="2023" name="Int. J. Syst. Evol. Microbiol.">
        <title>Mesoterricola silvestris gen. nov., sp. nov., Mesoterricola sediminis sp. nov., Geothrix oryzae sp. nov., Geothrix edaphica sp. nov., Geothrix rubra sp. nov., and Geothrix limicola sp. nov., six novel members of Acidobacteriota isolated from soils.</title>
        <authorList>
            <person name="Itoh H."/>
            <person name="Sugisawa Y."/>
            <person name="Mise K."/>
            <person name="Xu Z."/>
            <person name="Kuniyasu M."/>
            <person name="Ushijima N."/>
            <person name="Kawano K."/>
            <person name="Kobayashi E."/>
            <person name="Shiratori Y."/>
            <person name="Masuda Y."/>
            <person name="Senoo K."/>
        </authorList>
    </citation>
    <scope>NUCLEOTIDE SEQUENCE</scope>
    <source>
        <strain evidence="3">W786</strain>
    </source>
</reference>
<dbReference type="SUPFAM" id="SSF101898">
    <property type="entry name" value="NHL repeat"/>
    <property type="match status" value="1"/>
</dbReference>
<sequence length="689" mass="72113">MFISFHRLALALAAAALPLAAQGRLRIQCPDTILAAGASTPCEALLDEDSPAGVVWSLGEHPGTITADGRYTAPALEASRLVRVRADLPSGAWAEAELLVLRDDPALGHLWRVMADLGEDALRQGFAGGGLPFLDPATGRRDREARVVVDGEEGAVLTRILGCGLAIRLAWAPDLAAAEALQLAWQEGAFWVRRVVTGQTCEDLCLREGSRMGLLEALDAVDRRQDRWTSRIRRMHLRARGLVPHTAGAQDGAAPALRAPAGLASLPAGALAVADEAGHQVLRVEGSGRLRALAGAAGEAGFRDGAGAEARFRLPTFLASEARRPREGTPGLLVADTGNHAIRRIGLDGQVRTLAGDGVPGRVDADRGPEARFCAPQGLAQDPDGNWYVADAGNHAIRRIDPAGRVSTLAGSLEPGDRDGAGAQASFTALRGLAWWRGLLYAVDGHAIRTVTVDGEVRTVLGRVAEAGQSRHPRSEGPALARPWGLAVVESGLLVTEEGGHAVHRLRRNPLLPARHELIPLAGDAAAPDLRWGLLRAGRPWPLTEAYAALPAPRGVAGDGDDGAFVATGGGIARLSACEAPPAGPLIFLEPEVADRPEPATQGRPFHLMLPDGGPDLLPEDPVHRWILEVADAAGTVLRGPETLAPDPGRGLVFSHTFAGPGAHEVRVTAVTVGGFSVSLALPVLVAAH</sequence>
<keyword evidence="4" id="KW-1185">Reference proteome</keyword>
<dbReference type="RefSeq" id="WP_316411574.1">
    <property type="nucleotide sequence ID" value="NZ_AP027081.1"/>
</dbReference>
<dbReference type="KEGG" id="msea:METESE_18840"/>
<name>A0AA48KCD3_9BACT</name>
<evidence type="ECO:0000256" key="1">
    <source>
        <dbReference type="ARBA" id="ARBA00022737"/>
    </source>
</evidence>
<dbReference type="Proteomes" id="UP001228113">
    <property type="component" value="Chromosome"/>
</dbReference>